<dbReference type="AlphaFoldDB" id="A0A059IX61"/>
<feature type="region of interest" description="Disordered" evidence="1">
    <location>
        <begin position="507"/>
        <end position="595"/>
    </location>
</feature>
<evidence type="ECO:0000256" key="1">
    <source>
        <dbReference type="SAM" id="MobiDB-lite"/>
    </source>
</evidence>
<keyword evidence="3" id="KW-1185">Reference proteome</keyword>
<dbReference type="Proteomes" id="UP000024533">
    <property type="component" value="Unassembled WGS sequence"/>
</dbReference>
<dbReference type="OrthoDB" id="5419922at2759"/>
<proteinExistence type="predicted"/>
<protein>
    <submittedName>
        <fullName evidence="2">Uncharacterized protein</fullName>
    </submittedName>
</protein>
<feature type="region of interest" description="Disordered" evidence="1">
    <location>
        <begin position="127"/>
        <end position="218"/>
    </location>
</feature>
<feature type="compositionally biased region" description="Polar residues" evidence="1">
    <location>
        <begin position="127"/>
        <end position="143"/>
    </location>
</feature>
<dbReference type="HOGENOM" id="CLU_446323_0_0_1"/>
<feature type="compositionally biased region" description="Polar residues" evidence="1">
    <location>
        <begin position="447"/>
        <end position="467"/>
    </location>
</feature>
<feature type="compositionally biased region" description="Low complexity" evidence="1">
    <location>
        <begin position="1"/>
        <end position="24"/>
    </location>
</feature>
<dbReference type="OMA" id="WVNPWRK"/>
<feature type="compositionally biased region" description="Low complexity" evidence="1">
    <location>
        <begin position="147"/>
        <end position="162"/>
    </location>
</feature>
<comment type="caution">
    <text evidence="2">The sequence shown here is derived from an EMBL/GenBank/DDBJ whole genome shotgun (WGS) entry which is preliminary data.</text>
</comment>
<dbReference type="EMBL" id="AOKY01000885">
    <property type="protein sequence ID" value="KDB20191.1"/>
    <property type="molecule type" value="Genomic_DNA"/>
</dbReference>
<gene>
    <name evidence="2" type="ORF">H109_07818</name>
</gene>
<feature type="compositionally biased region" description="Polar residues" evidence="1">
    <location>
        <begin position="477"/>
        <end position="491"/>
    </location>
</feature>
<reference evidence="2 3" key="1">
    <citation type="submission" date="2014-02" db="EMBL/GenBank/DDBJ databases">
        <title>The Genome Sequence of Trichophyton interdigitale MR816.</title>
        <authorList>
            <consortium name="The Broad Institute Genomics Platform"/>
            <person name="Cuomo C.A."/>
            <person name="White T.C."/>
            <person name="Graser Y."/>
            <person name="Martinez-Rossi N."/>
            <person name="Heitman J."/>
            <person name="Young S.K."/>
            <person name="Zeng Q."/>
            <person name="Gargeya S."/>
            <person name="Abouelleil A."/>
            <person name="Alvarado L."/>
            <person name="Chapman S.B."/>
            <person name="Gainer-Dewar J."/>
            <person name="Goldberg J."/>
            <person name="Griggs A."/>
            <person name="Gujja S."/>
            <person name="Hansen M."/>
            <person name="Howarth C."/>
            <person name="Imamovic A."/>
            <person name="Larimer J."/>
            <person name="Martinez D."/>
            <person name="Murphy C."/>
            <person name="Pearson M.D."/>
            <person name="Persinoti G."/>
            <person name="Poon T."/>
            <person name="Priest M."/>
            <person name="Roberts A.D."/>
            <person name="Saif S."/>
            <person name="Shea T.D."/>
            <person name="Sykes S.N."/>
            <person name="Wortman J."/>
            <person name="Nusbaum C."/>
            <person name="Birren B."/>
        </authorList>
    </citation>
    <scope>NUCLEOTIDE SEQUENCE [LARGE SCALE GENOMIC DNA]</scope>
    <source>
        <strain evidence="2 3">MR816</strain>
    </source>
</reference>
<evidence type="ECO:0000313" key="2">
    <source>
        <dbReference type="EMBL" id="KDB20191.1"/>
    </source>
</evidence>
<organism evidence="2 3">
    <name type="scientific">Trichophyton interdigitale (strain MR816)</name>
    <dbReference type="NCBI Taxonomy" id="1215338"/>
    <lineage>
        <taxon>Eukaryota</taxon>
        <taxon>Fungi</taxon>
        <taxon>Dikarya</taxon>
        <taxon>Ascomycota</taxon>
        <taxon>Pezizomycotina</taxon>
        <taxon>Eurotiomycetes</taxon>
        <taxon>Eurotiomycetidae</taxon>
        <taxon>Onygenales</taxon>
        <taxon>Arthrodermataceae</taxon>
        <taxon>Trichophyton</taxon>
    </lineage>
</organism>
<feature type="region of interest" description="Disordered" evidence="1">
    <location>
        <begin position="357"/>
        <end position="400"/>
    </location>
</feature>
<accession>A0A059IX61</accession>
<sequence>MPIKFPDSFLSSLSFDPLSSASSDSESEKDEAARAAKRRRIEQVARDYLQGHPPFISTATLLGPFDDGWVNPWRKVHNPRSVSLPHSTQQHTSRPCVIQAEKPSDPQAGTLQETPNLVLGTDLYQKSNHVGESQSRRVSTNPESRSRAGSGRSSKSRSAAASDVWSKRDKSRLHLGLDETPKSPSPSPSVRLSSSRVSKRPSERSHRSSSSPCRAGTPASQVTYYRTINFTAINASAPAARQPIATTTHDPTSQNKQATFLQHNHSGGSSAESDKLRVLHKSSLEESIRASKGPSTADSPSRAIPTLEPVLCNENQHQADIPAPTASNSLDATNNSSLEHAAASGKKPEPLQENKAIVNERQKPPSITCNTSVPPLSLRESEARKTGSTLPEQDSETIPAAQVVPPLFTPPQLTPFTSADLLQLPFHQSNESAAGDSRPPDNKENKTSTSQASVPTTQEPGTNNNNACPPPLKGAQQRPTNQLRRAASSSSLQKVIKPFYSLTGSLRARGAKSKPSTPVSKNARFHDERTDVDDQASEHEGKHKQTAPGPDRLALSASCPPGPRPQQQINGPSQLPTGAPPGSSLAGERPSATYSSGAPLSLAMAMSGLTDLSTQPDGQGLLVLQENNFDLTGAIEDAESFLQSWDIERDRQLLRDNTATANNNGLKQPTPKV</sequence>
<name>A0A059IX61_TRIIM</name>
<feature type="compositionally biased region" description="Polar residues" evidence="1">
    <location>
        <begin position="365"/>
        <end position="374"/>
    </location>
</feature>
<feature type="region of interest" description="Disordered" evidence="1">
    <location>
        <begin position="430"/>
        <end position="491"/>
    </location>
</feature>
<feature type="region of interest" description="Disordered" evidence="1">
    <location>
        <begin position="1"/>
        <end position="38"/>
    </location>
</feature>
<feature type="compositionally biased region" description="Polar residues" evidence="1">
    <location>
        <begin position="565"/>
        <end position="576"/>
    </location>
</feature>
<dbReference type="STRING" id="1215338.A0A059IX61"/>
<evidence type="ECO:0000313" key="3">
    <source>
        <dbReference type="Proteomes" id="UP000024533"/>
    </source>
</evidence>